<dbReference type="STRING" id="1229662.W3X1V8"/>
<dbReference type="GO" id="GO:0000724">
    <property type="term" value="P:double-strand break repair via homologous recombination"/>
    <property type="evidence" value="ECO:0007669"/>
    <property type="project" value="TreeGrafter"/>
</dbReference>
<feature type="region of interest" description="Disordered" evidence="1">
    <location>
        <begin position="458"/>
        <end position="495"/>
    </location>
</feature>
<accession>W3X1V8</accession>
<feature type="compositionally biased region" description="Polar residues" evidence="1">
    <location>
        <begin position="2110"/>
        <end position="2124"/>
    </location>
</feature>
<dbReference type="OMA" id="DNRIDYM"/>
<dbReference type="GO" id="GO:0035361">
    <property type="term" value="C:Cul8-RING ubiquitin ligase complex"/>
    <property type="evidence" value="ECO:0007669"/>
    <property type="project" value="TreeGrafter"/>
</dbReference>
<evidence type="ECO:0000256" key="1">
    <source>
        <dbReference type="SAM" id="MobiDB-lite"/>
    </source>
</evidence>
<feature type="compositionally biased region" description="Acidic residues" evidence="1">
    <location>
        <begin position="217"/>
        <end position="227"/>
    </location>
</feature>
<feature type="region of interest" description="Disordered" evidence="1">
    <location>
        <begin position="571"/>
        <end position="626"/>
    </location>
</feature>
<feature type="compositionally biased region" description="Polar residues" evidence="1">
    <location>
        <begin position="229"/>
        <end position="245"/>
    </location>
</feature>
<dbReference type="Proteomes" id="UP000030651">
    <property type="component" value="Unassembled WGS sequence"/>
</dbReference>
<dbReference type="KEGG" id="pfy:PFICI_09004"/>
<dbReference type="OrthoDB" id="2386201at2759"/>
<feature type="region of interest" description="Disordered" evidence="1">
    <location>
        <begin position="780"/>
        <end position="806"/>
    </location>
</feature>
<dbReference type="HOGENOM" id="CLU_000374_1_0_1"/>
<feature type="compositionally biased region" description="Basic and acidic residues" evidence="1">
    <location>
        <begin position="417"/>
        <end position="429"/>
    </location>
</feature>
<feature type="compositionally biased region" description="Acidic residues" evidence="1">
    <location>
        <begin position="149"/>
        <end position="158"/>
    </location>
</feature>
<dbReference type="GO" id="GO:0031297">
    <property type="term" value="P:replication fork processing"/>
    <property type="evidence" value="ECO:0007669"/>
    <property type="project" value="InterPro"/>
</dbReference>
<dbReference type="RefSeq" id="XP_007835776.1">
    <property type="nucleotide sequence ID" value="XM_007837585.1"/>
</dbReference>
<proteinExistence type="predicted"/>
<feature type="compositionally biased region" description="Acidic residues" evidence="1">
    <location>
        <begin position="9"/>
        <end position="25"/>
    </location>
</feature>
<gene>
    <name evidence="2" type="ORF">PFICI_09004</name>
</gene>
<dbReference type="GeneID" id="19274017"/>
<evidence type="ECO:0000313" key="2">
    <source>
        <dbReference type="EMBL" id="ETS79151.1"/>
    </source>
</evidence>
<dbReference type="PANTHER" id="PTHR28122">
    <property type="entry name" value="E3 UBIQUITIN-PROTEIN LIGASE SUBSTRATE RECEPTOR MMS22"/>
    <property type="match status" value="1"/>
</dbReference>
<feature type="region of interest" description="Disordered" evidence="1">
    <location>
        <begin position="2100"/>
        <end position="2124"/>
    </location>
</feature>
<keyword evidence="3" id="KW-1185">Reference proteome</keyword>
<evidence type="ECO:0000313" key="3">
    <source>
        <dbReference type="Proteomes" id="UP000030651"/>
    </source>
</evidence>
<reference evidence="3" key="1">
    <citation type="journal article" date="2015" name="BMC Genomics">
        <title>Genomic and transcriptomic analysis of the endophytic fungus Pestalotiopsis fici reveals its lifestyle and high potential for synthesis of natural products.</title>
        <authorList>
            <person name="Wang X."/>
            <person name="Zhang X."/>
            <person name="Liu L."/>
            <person name="Xiang M."/>
            <person name="Wang W."/>
            <person name="Sun X."/>
            <person name="Che Y."/>
            <person name="Guo L."/>
            <person name="Liu G."/>
            <person name="Guo L."/>
            <person name="Wang C."/>
            <person name="Yin W.B."/>
            <person name="Stadler M."/>
            <person name="Zhang X."/>
            <person name="Liu X."/>
        </authorList>
    </citation>
    <scope>NUCLEOTIDE SEQUENCE [LARGE SCALE GENOMIC DNA]</scope>
    <source>
        <strain evidence="3">W106-1 / CGMCC3.15140</strain>
    </source>
</reference>
<sequence length="2165" mass="244394">MAKWRDLGEVPDSDEESLLDSEESQPLELPPPLPREEIQEPAVESTSREYASVWDIPPSSSPSGILESGIAPSRPRIEVHIPTRPIQQEPDSSPLSTPDISDDEDTIPPAQIRSDIQETLGIQDQREEAPRPQFEPSTTAEAIPSPVIVDDDDDDDDEIVARRESARFGRSLRPRKPIQEHPYLLENAQYSTLFKTHGIRPVRLPPAEERQRAQEQDSQEQDYEDDSQLTNGNGQDYATEESQQALILDSFDDDRDELALSSPTRPSPSPRRPPASQEMPNSSQNDEDLPSLGELFKKRLNDKTTTYAKRKGSPKQSSRHKAAKLRQLVRATEVPKSPQAQSLDIFDIPPSPPHTSPAFYSTIGAGDFAKAGLGVGVLTPKPSSVIASRDPTPAPATFVRHTVDLTNISDFGSDDDPLTHEDADRESRSRSASRSPKPNMAVEKRRIKGVLPASWITLDQQVPNSKTRRLVHRSPERSPDKAKRKGVAQRRQLSTKHSSNIPFILDDFDDDDTNLRNDEISNILETVDVPDFEDDAGSVVEENHIDHMLPGRKRTSAELEPSVRPAVKRLKTQKAFNGQSGVRKRQQRITGMLDTPKSDASARRSRPMQTNRRPRPSRNRRVAYHATPPRLSIIDVIDADAPQFLKVAARAANRRKEKGKSSPTRKYINLGSRQDNIDVLGVLHDWKTGKLRSKLPSATSVQHTADPRPLQPISDNPLYQPRVSMGNMHSLPTNRFSQSKRLVKQATIDGFVDRQAGVHESRPRSLPGESERTATATVRRLLGRSKSQGSSLRPAQLETASNDQVNRRLFHARKKILDNIYRRSGKTQSSAASIQLEHAFRGQAPQPELPPPRETAIDIDTHSVHHKPRARQRKLHRPRQIDIAAPQYVHANDPLPEEQERDLAFEPVGVAEHISDNKLLGLGPFGSHYTQHFEVFPLDAGVHFHESTILGQGRISKALMGKESDIMTKPRGSRSLILGEQVLQWDTWTANTSSEFGVLFDWIADKVQDSSKSIGNANAPTLTATQAADFCVDYVQENLSFPDLESGRLFVRRILEVISGFLSRLPSSIAESSDLRQIVEVLTRALLVVLHALRICEALNLTEALQVEDLLTKTAKQTAHALLQSDLRELVTFHDELQVRAARSRGVRNENYSIIGWVTLIRLLQDCRIPRASFWDVVSSAMLEPRITSLNDAQTFERLWHTLFLLLPLGEFDNAGVVVPGFRNTSPLEGWNLPQKLLNRVFELYKVNQRQSPSFNDYCRSLVSRCHYLVEQWGWRRPNSVIGTIFDFFAAQNLSHLRNEEVYKSPDFLERLEGPVSLTVQPEDRCFHIFLKLVGLSIQRLRRYGLIKDVKNLTARLLPNHDRQYLKESDIHENDLASLRNHHDLLCTLFWCSPQDLRPNLQMLEKLVIPGSSHKEACLINLRAWNQLARFIASAGEDKDIYKPFTAWQNNVFKQVLDQYSSVESDIQQQFLRMSKDASNGVSPELVKRVINMNKQAAIDVLHFSLKANLDVMRHARSLAAASYILNTYQLHEVFNRMSLAKPDFDWNTLGVAVEIVDHYVARIENFMAVTDISHSDDSWHGEDALMKLDRHVAIPFFSMARTLLADAEEKTSSLNGGKPTCLARTTTVAGRLAALFLRHGVTRLVSFFSSGKYGLFEGPSKLSLHARRYLCLFMKILIERKITDFKAINVTPLEVFLCAIAKPFDGLAYEYQLADALKRQGDDCFKDIIVPTQHPDYGINRDLFDRLLSLMRRTLRFAAASQRQHIQQEYSKALKSMMEQMKMDLKAIVHDTAAHMTFMQFVRSIIPLIKKHDFCPVDNFFYQISHEFSPSAQDPRLQTAQILSYGLKLEDGDVRSVSTLFYFLYSNFKIAMANGKLEQERAILRKGIWNPHIFSFMLDRMFPSIVKSVSKVPEAWLLLDTYVGSLEDLLDGYLESEESDRPYIYRSIGQEDMGSILALMRSVSAAINELSSLQMTAVGLDQLRLLSLLVKLLNLLGPSLVAFLCLPENSRTVTGRALNREIESFTDFTRAASEYLCGIIQAAATGEEVRFRIDPLLLLEEMQFYSGDPNLNSNEHIGNFSKHIEDDIQRTWLNTGSVISVRGPPKPTAPSTQSGQGTAVPSRSIQDATHELYEQLEGWNRMFDQSPSTAWKRRPTVPDEVFLF</sequence>
<dbReference type="PANTHER" id="PTHR28122:SF1">
    <property type="entry name" value="E3 UBIQUITIN-PROTEIN LIGASE SUBSTRATE RECEPTOR MMS22"/>
    <property type="match status" value="1"/>
</dbReference>
<feature type="compositionally biased region" description="Basic residues" evidence="1">
    <location>
        <begin position="308"/>
        <end position="323"/>
    </location>
</feature>
<feature type="region of interest" description="Disordered" evidence="1">
    <location>
        <begin position="407"/>
        <end position="446"/>
    </location>
</feature>
<dbReference type="Pfam" id="PF09462">
    <property type="entry name" value="Mus7"/>
    <property type="match status" value="1"/>
</dbReference>
<feature type="region of interest" description="Disordered" evidence="1">
    <location>
        <begin position="196"/>
        <end position="323"/>
    </location>
</feature>
<dbReference type="GO" id="GO:0005634">
    <property type="term" value="C:nucleus"/>
    <property type="evidence" value="ECO:0007669"/>
    <property type="project" value="InterPro"/>
</dbReference>
<feature type="region of interest" description="Disordered" evidence="1">
    <location>
        <begin position="331"/>
        <end position="350"/>
    </location>
</feature>
<feature type="compositionally biased region" description="Polar residues" evidence="1">
    <location>
        <begin position="785"/>
        <end position="804"/>
    </location>
</feature>
<dbReference type="InParanoid" id="W3X1V8"/>
<organism evidence="2 3">
    <name type="scientific">Pestalotiopsis fici (strain W106-1 / CGMCC3.15140)</name>
    <dbReference type="NCBI Taxonomy" id="1229662"/>
    <lineage>
        <taxon>Eukaryota</taxon>
        <taxon>Fungi</taxon>
        <taxon>Dikarya</taxon>
        <taxon>Ascomycota</taxon>
        <taxon>Pezizomycotina</taxon>
        <taxon>Sordariomycetes</taxon>
        <taxon>Xylariomycetidae</taxon>
        <taxon>Amphisphaeriales</taxon>
        <taxon>Sporocadaceae</taxon>
        <taxon>Pestalotiopsis</taxon>
    </lineage>
</organism>
<feature type="compositionally biased region" description="Basic and acidic residues" evidence="1">
    <location>
        <begin position="206"/>
        <end position="215"/>
    </location>
</feature>
<protein>
    <submittedName>
        <fullName evidence="2">Uncharacterized protein</fullName>
    </submittedName>
</protein>
<feature type="compositionally biased region" description="Polar residues" evidence="1">
    <location>
        <begin position="85"/>
        <end position="99"/>
    </location>
</feature>
<name>W3X1V8_PESFW</name>
<feature type="compositionally biased region" description="Basic residues" evidence="1">
    <location>
        <begin position="612"/>
        <end position="623"/>
    </location>
</feature>
<feature type="region of interest" description="Disordered" evidence="1">
    <location>
        <begin position="1"/>
        <end position="183"/>
    </location>
</feature>
<dbReference type="InterPro" id="IPR019021">
    <property type="entry name" value="Mms22"/>
</dbReference>
<dbReference type="EMBL" id="KI912114">
    <property type="protein sequence ID" value="ETS79151.1"/>
    <property type="molecule type" value="Genomic_DNA"/>
</dbReference>
<dbReference type="eggNOG" id="ENOG502QSDS">
    <property type="taxonomic scope" value="Eukaryota"/>
</dbReference>